<comment type="caution">
    <text evidence="4">The sequence shown here is derived from an EMBL/GenBank/DDBJ whole genome shotgun (WGS) entry which is preliminary data.</text>
</comment>
<evidence type="ECO:0000313" key="5">
    <source>
        <dbReference type="Proteomes" id="UP001262889"/>
    </source>
</evidence>
<dbReference type="SUPFAM" id="SSF50331">
    <property type="entry name" value="MOP-like"/>
    <property type="match status" value="1"/>
</dbReference>
<dbReference type="Pfam" id="PF03459">
    <property type="entry name" value="TOBE"/>
    <property type="match status" value="2"/>
</dbReference>
<dbReference type="InterPro" id="IPR008995">
    <property type="entry name" value="Mo/tungstate-bd_C_term_dom"/>
</dbReference>
<keyword evidence="1 2" id="KW-0500">Molybdenum</keyword>
<dbReference type="EMBL" id="JAVRHQ010000006">
    <property type="protein sequence ID" value="MDT0642668.1"/>
    <property type="molecule type" value="Genomic_DNA"/>
</dbReference>
<feature type="domain" description="Mop" evidence="3">
    <location>
        <begin position="67"/>
        <end position="132"/>
    </location>
</feature>
<evidence type="ECO:0000256" key="1">
    <source>
        <dbReference type="ARBA" id="ARBA00022505"/>
    </source>
</evidence>
<dbReference type="InterPro" id="IPR005116">
    <property type="entry name" value="Transp-assoc_OB_typ1"/>
</dbReference>
<keyword evidence="5" id="KW-1185">Reference proteome</keyword>
<dbReference type="Proteomes" id="UP001262889">
    <property type="component" value="Unassembled WGS sequence"/>
</dbReference>
<gene>
    <name evidence="4" type="ORF">RM553_07455</name>
</gene>
<evidence type="ECO:0000256" key="2">
    <source>
        <dbReference type="PROSITE-ProRule" id="PRU01213"/>
    </source>
</evidence>
<dbReference type="PROSITE" id="PS51866">
    <property type="entry name" value="MOP"/>
    <property type="match status" value="1"/>
</dbReference>
<organism evidence="4 5">
    <name type="scientific">Autumnicola tepida</name>
    <dbReference type="NCBI Taxonomy" id="3075595"/>
    <lineage>
        <taxon>Bacteria</taxon>
        <taxon>Pseudomonadati</taxon>
        <taxon>Bacteroidota</taxon>
        <taxon>Flavobacteriia</taxon>
        <taxon>Flavobacteriales</taxon>
        <taxon>Flavobacteriaceae</taxon>
        <taxon>Autumnicola</taxon>
    </lineage>
</organism>
<reference evidence="4 5" key="1">
    <citation type="submission" date="2023-09" db="EMBL/GenBank/DDBJ databases">
        <authorList>
            <person name="Rey-Velasco X."/>
        </authorList>
    </citation>
    <scope>NUCLEOTIDE SEQUENCE [LARGE SCALE GENOMIC DNA]</scope>
    <source>
        <strain evidence="4 5">F363</strain>
    </source>
</reference>
<evidence type="ECO:0000259" key="3">
    <source>
        <dbReference type="PROSITE" id="PS51866"/>
    </source>
</evidence>
<sequence length="132" mass="14662">MNILKGEISAIESSGSLSILDILVTGVQLKVIVVETPETASYLKTGKKMRLLFKETEVILSKNTLPYISIENQFPGRVLEIIKGELLSEVRIKSLGSEISAVISRKKLEEIQLKINSEVVVMMKSNEIMLSE</sequence>
<dbReference type="InterPro" id="IPR004606">
    <property type="entry name" value="Mop_domain"/>
</dbReference>
<dbReference type="RefSeq" id="WP_311534295.1">
    <property type="nucleotide sequence ID" value="NZ_JAVRHQ010000006.1"/>
</dbReference>
<dbReference type="Gene3D" id="2.40.50.100">
    <property type="match status" value="2"/>
</dbReference>
<proteinExistence type="predicted"/>
<accession>A0ABU3C8J3</accession>
<evidence type="ECO:0000313" key="4">
    <source>
        <dbReference type="EMBL" id="MDT0642668.1"/>
    </source>
</evidence>
<name>A0ABU3C8J3_9FLAO</name>
<protein>
    <submittedName>
        <fullName evidence="4">TOBE domain-containing protein</fullName>
    </submittedName>
</protein>